<dbReference type="InterPro" id="IPR016163">
    <property type="entry name" value="Ald_DH_C"/>
</dbReference>
<comment type="similarity">
    <text evidence="1 4 6">Belongs to the aldehyde dehydrogenase family.</text>
</comment>
<evidence type="ECO:0000256" key="5">
    <source>
        <dbReference type="PROSITE-ProRule" id="PRU10007"/>
    </source>
</evidence>
<evidence type="ECO:0000256" key="1">
    <source>
        <dbReference type="ARBA" id="ARBA00009986"/>
    </source>
</evidence>
<dbReference type="Gene3D" id="3.40.605.10">
    <property type="entry name" value="Aldehyde Dehydrogenase, Chain A, domain 1"/>
    <property type="match status" value="1"/>
</dbReference>
<dbReference type="InterPro" id="IPR015590">
    <property type="entry name" value="Aldehyde_DH_dom"/>
</dbReference>
<keyword evidence="2 4" id="KW-0560">Oxidoreductase</keyword>
<dbReference type="PANTHER" id="PTHR43570">
    <property type="entry name" value="ALDEHYDE DEHYDROGENASE"/>
    <property type="match status" value="1"/>
</dbReference>
<dbReference type="InterPro" id="IPR012394">
    <property type="entry name" value="Aldehyde_DH_NAD(P)"/>
</dbReference>
<feature type="active site" evidence="5">
    <location>
        <position position="231"/>
    </location>
</feature>
<dbReference type="RefSeq" id="WP_135361601.1">
    <property type="nucleotide sequence ID" value="NZ_RWJZ01000016.1"/>
</dbReference>
<dbReference type="SUPFAM" id="SSF53720">
    <property type="entry name" value="ALDH-like"/>
    <property type="match status" value="1"/>
</dbReference>
<evidence type="ECO:0000256" key="2">
    <source>
        <dbReference type="ARBA" id="ARBA00023002"/>
    </source>
</evidence>
<dbReference type="InterPro" id="IPR016160">
    <property type="entry name" value="Ald_DH_CS_CYS"/>
</dbReference>
<evidence type="ECO:0000313" key="8">
    <source>
        <dbReference type="EMBL" id="TGB37976.1"/>
    </source>
</evidence>
<evidence type="ECO:0000313" key="9">
    <source>
        <dbReference type="Proteomes" id="UP000297792"/>
    </source>
</evidence>
<keyword evidence="3" id="KW-0520">NAD</keyword>
<dbReference type="FunFam" id="3.40.309.10:FF:000003">
    <property type="entry name" value="Aldehyde dehydrogenase"/>
    <property type="match status" value="1"/>
</dbReference>
<dbReference type="AlphaFoldDB" id="A0A4Z0HK33"/>
<dbReference type="EMBL" id="RWKA01000018">
    <property type="protein sequence ID" value="TGB37976.1"/>
    <property type="molecule type" value="Genomic_DNA"/>
</dbReference>
<proteinExistence type="inferred from homology"/>
<evidence type="ECO:0000259" key="7">
    <source>
        <dbReference type="Pfam" id="PF00171"/>
    </source>
</evidence>
<keyword evidence="9" id="KW-1185">Reference proteome</keyword>
<comment type="caution">
    <text evidence="8">The sequence shown here is derived from an EMBL/GenBank/DDBJ whole genome shotgun (WGS) entry which is preliminary data.</text>
</comment>
<evidence type="ECO:0000256" key="3">
    <source>
        <dbReference type="ARBA" id="ARBA00023027"/>
    </source>
</evidence>
<dbReference type="GO" id="GO:0004029">
    <property type="term" value="F:aldehyde dehydrogenase (NAD+) activity"/>
    <property type="evidence" value="ECO:0007669"/>
    <property type="project" value="TreeGrafter"/>
</dbReference>
<dbReference type="CDD" id="cd07087">
    <property type="entry name" value="ALDH_F3-13-14_CALDH-like"/>
    <property type="match status" value="1"/>
</dbReference>
<dbReference type="GO" id="GO:0005737">
    <property type="term" value="C:cytoplasm"/>
    <property type="evidence" value="ECO:0007669"/>
    <property type="project" value="TreeGrafter"/>
</dbReference>
<dbReference type="InterPro" id="IPR016161">
    <property type="entry name" value="Ald_DH/histidinol_DH"/>
</dbReference>
<dbReference type="FunFam" id="3.40.605.10:FF:000004">
    <property type="entry name" value="Aldehyde dehydrogenase"/>
    <property type="match status" value="1"/>
</dbReference>
<reference evidence="8 9" key="1">
    <citation type="submission" date="2018-12" db="EMBL/GenBank/DDBJ databases">
        <title>Draft genome sequences of Mycolicibacterium peregrinum isolated from a pig with lymphadenitis and from soil on the same Japanese pig farm.</title>
        <authorList>
            <person name="Komatsu T."/>
            <person name="Ohya K."/>
            <person name="Sawai K."/>
            <person name="Odoi J.O."/>
            <person name="Otsu K."/>
            <person name="Ota A."/>
            <person name="Ito T."/>
            <person name="Kawai M."/>
            <person name="Maruyama F."/>
        </authorList>
    </citation>
    <scope>NUCLEOTIDE SEQUENCE [LARGE SCALE GENOMIC DNA]</scope>
    <source>
        <strain evidence="8 9">138</strain>
    </source>
</reference>
<dbReference type="PIRSF" id="PIRSF036492">
    <property type="entry name" value="ALDH"/>
    <property type="match status" value="1"/>
</dbReference>
<dbReference type="InterPro" id="IPR029510">
    <property type="entry name" value="Ald_DH_CS_GLU"/>
</dbReference>
<dbReference type="Gene3D" id="3.40.309.10">
    <property type="entry name" value="Aldehyde Dehydrogenase, Chain A, domain 2"/>
    <property type="match status" value="1"/>
</dbReference>
<dbReference type="PROSITE" id="PS00687">
    <property type="entry name" value="ALDEHYDE_DEHYDR_GLU"/>
    <property type="match status" value="1"/>
</dbReference>
<name>A0A4Z0HK33_MYCPR</name>
<accession>A0A4Z0HK33</accession>
<protein>
    <recommendedName>
        <fullName evidence="4">Aldehyde dehydrogenase</fullName>
    </recommendedName>
</protein>
<dbReference type="GO" id="GO:0006081">
    <property type="term" value="P:aldehyde metabolic process"/>
    <property type="evidence" value="ECO:0007669"/>
    <property type="project" value="InterPro"/>
</dbReference>
<dbReference type="PANTHER" id="PTHR43570:SF16">
    <property type="entry name" value="ALDEHYDE DEHYDROGENASE TYPE III, ISOFORM Q"/>
    <property type="match status" value="1"/>
</dbReference>
<dbReference type="Proteomes" id="UP000297792">
    <property type="component" value="Unassembled WGS sequence"/>
</dbReference>
<dbReference type="InterPro" id="IPR016162">
    <property type="entry name" value="Ald_DH_N"/>
</dbReference>
<gene>
    <name evidence="8" type="ORF">EJD98_25900</name>
</gene>
<dbReference type="Pfam" id="PF00171">
    <property type="entry name" value="Aldedh"/>
    <property type="match status" value="1"/>
</dbReference>
<evidence type="ECO:0000256" key="4">
    <source>
        <dbReference type="PIRNR" id="PIRNR036492"/>
    </source>
</evidence>
<evidence type="ECO:0000256" key="6">
    <source>
        <dbReference type="RuleBase" id="RU003345"/>
    </source>
</evidence>
<organism evidence="8 9">
    <name type="scientific">Mycolicibacterium peregrinum</name>
    <name type="common">Mycobacterium peregrinum</name>
    <dbReference type="NCBI Taxonomy" id="43304"/>
    <lineage>
        <taxon>Bacteria</taxon>
        <taxon>Bacillati</taxon>
        <taxon>Actinomycetota</taxon>
        <taxon>Actinomycetes</taxon>
        <taxon>Mycobacteriales</taxon>
        <taxon>Mycobacteriaceae</taxon>
        <taxon>Mycolicibacterium</taxon>
    </lineage>
</organism>
<feature type="domain" description="Aldehyde dehydrogenase" evidence="7">
    <location>
        <begin position="16"/>
        <end position="447"/>
    </location>
</feature>
<dbReference type="PROSITE" id="PS00070">
    <property type="entry name" value="ALDEHYDE_DEHYDR_CYS"/>
    <property type="match status" value="1"/>
</dbReference>
<sequence>MAETTSKNGNGALATHRAEPSEADVVRIVESLRVTFRSGRTRSAHWRADQLHRLADLMVDNEMEIIEALSADLGRAPFESWLTDIAGTVAEARYAAKHVKRWMRRDRRMLELPQLPGRGWVEYEPYGTVLIIGTWNLPYLLTLGPAIGAVSAGNTVLIKPSEFAPRTSRLLADLVPRYLDHDAIAVVEGARSTSELLLKQEFDRILFTGGAETGRKILAAAAQHLTPVTLELGGKSPVILADDCDVDVAASRVAWTKLINSGQVCVAPDYVLAHRDVTERFVDRLCDAWVHQRVNQPKGMRVLNADHLERLSEYLIETRGEVAFGGGLDRSSLTVEPTVVLDPSPSEPLMTEEIFGPILPVVTVDSVDDAIDFVNSRPKPLAAYLFSRSRAVRNRVVSEVSAGGMLINHVAFQASTTRLPFGGVGNSGMGAYHGQWGFKEFSHSKTVLTKPTRPDLSKMLYPPYSDNAWKLARKLF</sequence>